<keyword evidence="6" id="KW-0347">Helicase</keyword>
<protein>
    <submittedName>
        <fullName evidence="6">ATP-dependent DNA helicase</fullName>
    </submittedName>
</protein>
<dbReference type="GO" id="GO:0003678">
    <property type="term" value="F:DNA helicase activity"/>
    <property type="evidence" value="ECO:0007669"/>
    <property type="project" value="TreeGrafter"/>
</dbReference>
<dbReference type="GO" id="GO:0005524">
    <property type="term" value="F:ATP binding"/>
    <property type="evidence" value="ECO:0007669"/>
    <property type="project" value="UniProtKB-KW"/>
</dbReference>
<evidence type="ECO:0000259" key="5">
    <source>
        <dbReference type="PROSITE" id="PS51193"/>
    </source>
</evidence>
<dbReference type="InterPro" id="IPR006555">
    <property type="entry name" value="ATP-dep_Helicase_C"/>
</dbReference>
<proteinExistence type="inferred from homology"/>
<dbReference type="PANTHER" id="PTHR11472:SF34">
    <property type="entry name" value="REGULATOR OF TELOMERE ELONGATION HELICASE 1"/>
    <property type="match status" value="1"/>
</dbReference>
<name>A0A8J7SHB6_9PROT</name>
<evidence type="ECO:0000256" key="4">
    <source>
        <dbReference type="ARBA" id="ARBA00038058"/>
    </source>
</evidence>
<dbReference type="EMBL" id="JAGMWN010000002">
    <property type="protein sequence ID" value="MBP5856298.1"/>
    <property type="molecule type" value="Genomic_DNA"/>
</dbReference>
<dbReference type="PROSITE" id="PS51193">
    <property type="entry name" value="HELICASE_ATP_BIND_2"/>
    <property type="match status" value="1"/>
</dbReference>
<dbReference type="GO" id="GO:0003676">
    <property type="term" value="F:nucleic acid binding"/>
    <property type="evidence" value="ECO:0007669"/>
    <property type="project" value="InterPro"/>
</dbReference>
<dbReference type="InterPro" id="IPR014013">
    <property type="entry name" value="Helic_SF1/SF2_ATP-bd_DinG/Rad3"/>
</dbReference>
<dbReference type="PANTHER" id="PTHR11472">
    <property type="entry name" value="DNA REPAIR DEAD HELICASE RAD3/XP-D SUBFAMILY MEMBER"/>
    <property type="match status" value="1"/>
</dbReference>
<keyword evidence="1" id="KW-0547">Nucleotide-binding</keyword>
<evidence type="ECO:0000256" key="3">
    <source>
        <dbReference type="ARBA" id="ARBA00022840"/>
    </source>
</evidence>
<dbReference type="RefSeq" id="WP_210680887.1">
    <property type="nucleotide sequence ID" value="NZ_JAGMWN010000002.1"/>
</dbReference>
<accession>A0A8J7SHB6</accession>
<dbReference type="InterPro" id="IPR027417">
    <property type="entry name" value="P-loop_NTPase"/>
</dbReference>
<dbReference type="Pfam" id="PF13307">
    <property type="entry name" value="Helicase_C_2"/>
    <property type="match status" value="1"/>
</dbReference>
<evidence type="ECO:0000256" key="2">
    <source>
        <dbReference type="ARBA" id="ARBA00022801"/>
    </source>
</evidence>
<evidence type="ECO:0000256" key="1">
    <source>
        <dbReference type="ARBA" id="ARBA00022741"/>
    </source>
</evidence>
<reference evidence="6" key="1">
    <citation type="submission" date="2021-04" db="EMBL/GenBank/DDBJ databases">
        <authorList>
            <person name="Zhang D.-C."/>
        </authorList>
    </citation>
    <scope>NUCLEOTIDE SEQUENCE</scope>
    <source>
        <strain evidence="6">CGMCC 1.15697</strain>
    </source>
</reference>
<dbReference type="Gene3D" id="3.40.50.300">
    <property type="entry name" value="P-loop containing nucleotide triphosphate hydrolases"/>
    <property type="match status" value="2"/>
</dbReference>
<dbReference type="Proteomes" id="UP000672602">
    <property type="component" value="Unassembled WGS sequence"/>
</dbReference>
<dbReference type="InterPro" id="IPR045028">
    <property type="entry name" value="DinG/Rad3-like"/>
</dbReference>
<comment type="caution">
    <text evidence="6">The sequence shown here is derived from an EMBL/GenBank/DDBJ whole genome shotgun (WGS) entry which is preliminary data.</text>
</comment>
<dbReference type="SUPFAM" id="SSF52540">
    <property type="entry name" value="P-loop containing nucleoside triphosphate hydrolases"/>
    <property type="match status" value="2"/>
</dbReference>
<feature type="domain" description="Helicase ATP-binding" evidence="5">
    <location>
        <begin position="204"/>
        <end position="498"/>
    </location>
</feature>
<dbReference type="SMART" id="SM00491">
    <property type="entry name" value="HELICc2"/>
    <property type="match status" value="1"/>
</dbReference>
<dbReference type="GO" id="GO:0006139">
    <property type="term" value="P:nucleobase-containing compound metabolic process"/>
    <property type="evidence" value="ECO:0007669"/>
    <property type="project" value="InterPro"/>
</dbReference>
<evidence type="ECO:0000313" key="6">
    <source>
        <dbReference type="EMBL" id="MBP5856298.1"/>
    </source>
</evidence>
<sequence>MSTPSHIRVALPAAPALVAGMREAAWLSEEGEIERLSLKEAGRRLRRAEACYLVHAGATAARLGVERPTRGFDLLELFAFVRPARFCVPTPRGLAEALSLPMPESLEDAPTGLLRAAHGLLTTLGREAGEDNQAPRIAGAMARGGWIWGPAVLSALGESEEAVMTRAAASGLDVWRRLKEWSEQAPPPPAGDHGIDPSDARRRLAELLGDGAEERPGQADYASAVSAAFAPKMTEGHPNMVLAEAGTGVGKTLGYIAPASLWAERNEAPVWLSTYTRNLQHQIDRELDRLYPEEEEKRQRVVVRKGRENYLCLLNLEEAAAGVQVNGADAVPLGLMARWAGATRDGDMTGGDFPSWLTDLLGPRRTSGLTDRRGECIFTACQHYKKCYIESGIRKARRADLVVANHALVMVQAARGQLDLGGRTTRLVFDEGHHVFDAADSAFSAYLSGLETAELRRWLRGHEGRSRGRARGLKARAEDLLGGGEAAAEALEQVLDAAHALPGDGWMARLAESRPQGAGESFLAALHALVYARAHGRDGPYGLEIEAAEVGEPVLETARALKQKLDRLIQPAERLAALLHGRLDEEADDLDGATRVRIEQVCRSLKHRLVDTVKAWSDMLLALDGETPAAFVDWFAVERIDGRDIDVGMRRHWVDPTLPFAETVAAPSHGLLVTSATLTDGSGDAESEWRSAEARTGAVHLPEGAIRARAPSPFDYPNHTRVFVVNDVRKDDLDLVAAAYRELFKASGGGALGLFTAISRLRGVHRRIAGPLDEAGLTLLGQHVDALNLPTLIEIFRAERDSCLLGTDAVRDGVDVPGESLRLIVFDRVPWPRPTILHKARRKHFGARAYDDALTRLKLKQAFGRLVRQQEDRGVFVLLDPMMPTRLTGAFPEGVEVQRVGLREAVRGTREFLTG</sequence>
<keyword evidence="2" id="KW-0378">Hydrolase</keyword>
<organism evidence="6 7">
    <name type="scientific">Marivibrio halodurans</name>
    <dbReference type="NCBI Taxonomy" id="2039722"/>
    <lineage>
        <taxon>Bacteria</taxon>
        <taxon>Pseudomonadati</taxon>
        <taxon>Pseudomonadota</taxon>
        <taxon>Alphaproteobacteria</taxon>
        <taxon>Rhodospirillales</taxon>
        <taxon>Rhodospirillaceae</taxon>
        <taxon>Marivibrio</taxon>
    </lineage>
</organism>
<gene>
    <name evidence="6" type="ORF">KAJ83_04710</name>
</gene>
<evidence type="ECO:0000313" key="7">
    <source>
        <dbReference type="Proteomes" id="UP000672602"/>
    </source>
</evidence>
<keyword evidence="7" id="KW-1185">Reference proteome</keyword>
<dbReference type="GO" id="GO:0016818">
    <property type="term" value="F:hydrolase activity, acting on acid anhydrides, in phosphorus-containing anhydrides"/>
    <property type="evidence" value="ECO:0007669"/>
    <property type="project" value="InterPro"/>
</dbReference>
<dbReference type="AlphaFoldDB" id="A0A8J7SHB6"/>
<comment type="similarity">
    <text evidence="4">Belongs to the helicase family. DinG subfamily.</text>
</comment>
<keyword evidence="3" id="KW-0067">ATP-binding</keyword>